<feature type="transmembrane region" description="Helical" evidence="6">
    <location>
        <begin position="754"/>
        <end position="775"/>
    </location>
</feature>
<dbReference type="PANTHER" id="PTHR37994:SF4">
    <property type="entry name" value="ER TRANSPORTER 6TM N-TERMINAL DOMAIN-CONTAINING PROTEIN-RELATED"/>
    <property type="match status" value="1"/>
</dbReference>
<evidence type="ECO:0000313" key="10">
    <source>
        <dbReference type="Proteomes" id="UP001148614"/>
    </source>
</evidence>
<feature type="region of interest" description="Disordered" evidence="5">
    <location>
        <begin position="288"/>
        <end position="322"/>
    </location>
</feature>
<evidence type="ECO:0000259" key="7">
    <source>
        <dbReference type="Pfam" id="PF10337"/>
    </source>
</evidence>
<feature type="transmembrane region" description="Helical" evidence="6">
    <location>
        <begin position="95"/>
        <end position="113"/>
    </location>
</feature>
<comment type="caution">
    <text evidence="9">The sequence shown here is derived from an EMBL/GenBank/DDBJ whole genome shotgun (WGS) entry which is preliminary data.</text>
</comment>
<sequence length="1019" mass="111762">MADSSPGPDHDIIREPSDNDGQEPILDARGHHGKPNASQPPPTASQPKPGVVKGVVTKLGLDVPTVTAMFKGALAPVVGLAIYQSDAVAEEFTTFGYLVGVIAVLSLSALPRGKFVQTLILNLIFLGIGSAIALLILWSSLQARLHTETVPAAYNSSQSAVSAVWLFANIWIVNTLRAKFPNLNVPSIVYSIMTNILCTFSPQITSNAAFEAIVRRLLTAMLTGFAIATGVCLLVLPVPSRAVTTAQFGGLLRLLQGAVKQEKAYLQSLEREDMFAVPADICAATHLSSESESSSDSSSVDKEGKSKKKHKPRPEPKSTAEAKAIKETMFSLRLLTSKIYVDMPFAKRDLAWAKLATKDLTTIMELCRGVVIPVHGIGTVIDIFQRLAERRGWVTDSETPLDVLAEKMEDKRVWNEVMKQLHEPFEKLSTAISEGLQHAGMLLEILPRPKAPKNNGSKTDGPAAASDIESRGDLVQPGDPNFAEALKCKIQCFRDVRATILYAWAKEKGLLTCDSPLDEVHNILPMAAGHHLDQEQLYVLLYIETLMEAAGEGVLRFVQFADSKVADGTMETKRLIVPKPKVLRKWIESVFSEEDERQENDGDLFESGMAIIYMGDSFAKKDPEHLPPTNSWQRAGNALRAVSKFFSSEESAFGFRCACATLTVGIVAFLENTHAFFQEQRLVWAMIIIAIGMTQTSGQSIFGFLCRIGGTLVAVVFTLITWYIVDEKVPGIFIFLYLFQALSLYFLLKYPQLIPAVILCMITQVLIIGYELQVLKIGVAASEATGQPFYPIYELAPYRLAIVAAGCLVAFFWTIFPSPVTERTWLRRDLAVTLYLLANYFSVINETLKSKLNGTGGDRNVKGTPAHQLAKHRTRLFGKLMLLLPSLKQHADFQKWEPTIGGRFPRDLYEDIILRASRINSYLTLLSYTIGGGGKGTAGMTLTDSLDTSPVDFKSALSSGNQNQRCEGANSRAWRDALAILLADISPTQHSIICTLTLLSNALQSGHSIPPHLKVPRPL</sequence>
<evidence type="ECO:0000256" key="6">
    <source>
        <dbReference type="SAM" id="Phobius"/>
    </source>
</evidence>
<dbReference type="GO" id="GO:0016020">
    <property type="term" value="C:membrane"/>
    <property type="evidence" value="ECO:0007669"/>
    <property type="project" value="UniProtKB-SubCell"/>
</dbReference>
<name>A0A9W8N7I7_9PEZI</name>
<feature type="transmembrane region" description="Helical" evidence="6">
    <location>
        <begin position="159"/>
        <end position="176"/>
    </location>
</feature>
<feature type="region of interest" description="Disordered" evidence="5">
    <location>
        <begin position="1"/>
        <end position="50"/>
    </location>
</feature>
<feature type="transmembrane region" description="Helical" evidence="6">
    <location>
        <begin position="63"/>
        <end position="83"/>
    </location>
</feature>
<evidence type="ECO:0008006" key="11">
    <source>
        <dbReference type="Google" id="ProtNLM"/>
    </source>
</evidence>
<feature type="transmembrane region" description="Helical" evidence="6">
    <location>
        <begin position="653"/>
        <end position="670"/>
    </location>
</feature>
<feature type="domain" description="Integral membrane bound transporter" evidence="8">
    <location>
        <begin position="676"/>
        <end position="813"/>
    </location>
</feature>
<keyword evidence="3 6" id="KW-1133">Transmembrane helix</keyword>
<feature type="transmembrane region" description="Helical" evidence="6">
    <location>
        <begin position="708"/>
        <end position="725"/>
    </location>
</feature>
<dbReference type="Pfam" id="PF13515">
    <property type="entry name" value="FUSC_2"/>
    <property type="match status" value="1"/>
</dbReference>
<evidence type="ECO:0000256" key="3">
    <source>
        <dbReference type="ARBA" id="ARBA00022989"/>
    </source>
</evidence>
<feature type="transmembrane region" description="Helical" evidence="6">
    <location>
        <begin position="732"/>
        <end position="748"/>
    </location>
</feature>
<evidence type="ECO:0000256" key="1">
    <source>
        <dbReference type="ARBA" id="ARBA00004141"/>
    </source>
</evidence>
<proteinExistence type="predicted"/>
<feature type="domain" description="Putative ER transporter 6TM N-terminal" evidence="7">
    <location>
        <begin position="154"/>
        <end position="389"/>
    </location>
</feature>
<keyword evidence="2 6" id="KW-0812">Transmembrane</keyword>
<accession>A0A9W8N7I7</accession>
<evidence type="ECO:0000256" key="5">
    <source>
        <dbReference type="SAM" id="MobiDB-lite"/>
    </source>
</evidence>
<keyword evidence="4 6" id="KW-0472">Membrane</keyword>
<feature type="transmembrane region" description="Helical" evidence="6">
    <location>
        <begin position="188"/>
        <end position="210"/>
    </location>
</feature>
<protein>
    <recommendedName>
        <fullName evidence="11">ER transporter 6TM N-terminal domain-containing protein</fullName>
    </recommendedName>
</protein>
<dbReference type="Proteomes" id="UP001148614">
    <property type="component" value="Unassembled WGS sequence"/>
</dbReference>
<evidence type="ECO:0000313" key="9">
    <source>
        <dbReference type="EMBL" id="KAJ3561770.1"/>
    </source>
</evidence>
<comment type="subcellular location">
    <subcellularLocation>
        <location evidence="1">Membrane</location>
        <topology evidence="1">Multi-pass membrane protein</topology>
    </subcellularLocation>
</comment>
<feature type="compositionally biased region" description="Low complexity" evidence="5">
    <location>
        <begin position="288"/>
        <end position="298"/>
    </location>
</feature>
<dbReference type="VEuPathDB" id="FungiDB:F4678DRAFT_93034"/>
<dbReference type="AlphaFoldDB" id="A0A9W8N7I7"/>
<feature type="transmembrane region" description="Helical" evidence="6">
    <location>
        <begin position="217"/>
        <end position="238"/>
    </location>
</feature>
<feature type="compositionally biased region" description="Basic and acidic residues" evidence="5">
    <location>
        <begin position="8"/>
        <end position="17"/>
    </location>
</feature>
<reference evidence="9" key="1">
    <citation type="submission" date="2022-07" db="EMBL/GenBank/DDBJ databases">
        <title>Genome Sequence of Xylaria arbuscula.</title>
        <authorList>
            <person name="Buettner E."/>
        </authorList>
    </citation>
    <scope>NUCLEOTIDE SEQUENCE</scope>
    <source>
        <strain evidence="9">VT107</strain>
    </source>
</reference>
<dbReference type="Pfam" id="PF10337">
    <property type="entry name" value="ArAE_2_N"/>
    <property type="match status" value="1"/>
</dbReference>
<dbReference type="EMBL" id="JANPWZ010002011">
    <property type="protein sequence ID" value="KAJ3561770.1"/>
    <property type="molecule type" value="Genomic_DNA"/>
</dbReference>
<keyword evidence="10" id="KW-1185">Reference proteome</keyword>
<evidence type="ECO:0000259" key="8">
    <source>
        <dbReference type="Pfam" id="PF13515"/>
    </source>
</evidence>
<evidence type="ECO:0000256" key="2">
    <source>
        <dbReference type="ARBA" id="ARBA00022692"/>
    </source>
</evidence>
<dbReference type="PANTHER" id="PTHR37994">
    <property type="entry name" value="ARAE_2_N DOMAIN-CONTAINING PROTEIN-RELATED"/>
    <property type="match status" value="1"/>
</dbReference>
<gene>
    <name evidence="9" type="ORF">NPX13_g8816</name>
</gene>
<feature type="region of interest" description="Disordered" evidence="5">
    <location>
        <begin position="449"/>
        <end position="474"/>
    </location>
</feature>
<feature type="transmembrane region" description="Helical" evidence="6">
    <location>
        <begin position="119"/>
        <end position="138"/>
    </location>
</feature>
<dbReference type="InterPro" id="IPR018823">
    <property type="entry name" value="ArAE_2_N"/>
</dbReference>
<feature type="compositionally biased region" description="Basic and acidic residues" evidence="5">
    <location>
        <begin position="313"/>
        <end position="322"/>
    </location>
</feature>
<feature type="transmembrane region" description="Helical" evidence="6">
    <location>
        <begin position="796"/>
        <end position="816"/>
    </location>
</feature>
<evidence type="ECO:0000256" key="4">
    <source>
        <dbReference type="ARBA" id="ARBA00023136"/>
    </source>
</evidence>
<organism evidence="9 10">
    <name type="scientific">Xylaria arbuscula</name>
    <dbReference type="NCBI Taxonomy" id="114810"/>
    <lineage>
        <taxon>Eukaryota</taxon>
        <taxon>Fungi</taxon>
        <taxon>Dikarya</taxon>
        <taxon>Ascomycota</taxon>
        <taxon>Pezizomycotina</taxon>
        <taxon>Sordariomycetes</taxon>
        <taxon>Xylariomycetidae</taxon>
        <taxon>Xylariales</taxon>
        <taxon>Xylariaceae</taxon>
        <taxon>Xylaria</taxon>
    </lineage>
</organism>
<dbReference type="InterPro" id="IPR049453">
    <property type="entry name" value="Memb_transporter_dom"/>
</dbReference>